<evidence type="ECO:0000256" key="6">
    <source>
        <dbReference type="ARBA" id="ARBA00023157"/>
    </source>
</evidence>
<dbReference type="PANTHER" id="PTHR47613">
    <property type="entry name" value="SPERM ACROSOME MEMBRANE-ASSOCIATED PROTEIN 4"/>
    <property type="match status" value="1"/>
</dbReference>
<keyword evidence="6" id="KW-1015">Disulfide bond</keyword>
<keyword evidence="8" id="KW-0449">Lipoprotein</keyword>
<evidence type="ECO:0000313" key="10">
    <source>
        <dbReference type="EMBL" id="KAJ3596821.1"/>
    </source>
</evidence>
<protein>
    <recommendedName>
        <fullName evidence="12">Activin types I and II receptor domain-containing protein</fullName>
    </recommendedName>
</protein>
<keyword evidence="5 9" id="KW-0472">Membrane</keyword>
<dbReference type="EMBL" id="JANIIK010000110">
    <property type="protein sequence ID" value="KAJ3596821.1"/>
    <property type="molecule type" value="Genomic_DNA"/>
</dbReference>
<keyword evidence="4" id="KW-0732">Signal</keyword>
<dbReference type="CDD" id="cd23597">
    <property type="entry name" value="TFP_LU_ECD_Bncr"/>
    <property type="match status" value="2"/>
</dbReference>
<dbReference type="SUPFAM" id="SSF57302">
    <property type="entry name" value="Snake toxin-like"/>
    <property type="match status" value="1"/>
</dbReference>
<evidence type="ECO:0000256" key="3">
    <source>
        <dbReference type="ARBA" id="ARBA00022622"/>
    </source>
</evidence>
<comment type="subcellular location">
    <subcellularLocation>
        <location evidence="1">Cell membrane</location>
        <topology evidence="1">Lipid-anchor</topology>
        <topology evidence="1">GPI-anchor</topology>
    </subcellularLocation>
</comment>
<keyword evidence="7" id="KW-0325">Glycoprotein</keyword>
<evidence type="ECO:0000256" key="2">
    <source>
        <dbReference type="ARBA" id="ARBA00022475"/>
    </source>
</evidence>
<dbReference type="AlphaFoldDB" id="A0A9Q0DZY9"/>
<dbReference type="OrthoDB" id="8945177at2759"/>
<comment type="caution">
    <text evidence="10">The sequence shown here is derived from an EMBL/GenBank/DDBJ whole genome shotgun (WGS) entry which is preliminary data.</text>
</comment>
<keyword evidence="3" id="KW-0336">GPI-anchor</keyword>
<evidence type="ECO:0000313" key="11">
    <source>
        <dbReference type="Proteomes" id="UP001148018"/>
    </source>
</evidence>
<evidence type="ECO:0000256" key="4">
    <source>
        <dbReference type="ARBA" id="ARBA00022729"/>
    </source>
</evidence>
<evidence type="ECO:0008006" key="12">
    <source>
        <dbReference type="Google" id="ProtNLM"/>
    </source>
</evidence>
<gene>
    <name evidence="10" type="ORF">NHX12_003221</name>
</gene>
<reference evidence="10" key="1">
    <citation type="submission" date="2022-07" db="EMBL/GenBank/DDBJ databases">
        <title>Chromosome-level genome of Muraenolepis orangiensis.</title>
        <authorList>
            <person name="Kim J."/>
        </authorList>
    </citation>
    <scope>NUCLEOTIDE SEQUENCE</scope>
    <source>
        <strain evidence="10">KU_S4_2022</strain>
        <tissue evidence="10">Muscle</tissue>
    </source>
</reference>
<evidence type="ECO:0000256" key="7">
    <source>
        <dbReference type="ARBA" id="ARBA00023180"/>
    </source>
</evidence>
<dbReference type="InterPro" id="IPR036397">
    <property type="entry name" value="RNaseH_sf"/>
</dbReference>
<feature type="transmembrane region" description="Helical" evidence="9">
    <location>
        <begin position="25"/>
        <end position="47"/>
    </location>
</feature>
<keyword evidence="9" id="KW-1133">Transmembrane helix</keyword>
<dbReference type="GO" id="GO:0005886">
    <property type="term" value="C:plasma membrane"/>
    <property type="evidence" value="ECO:0007669"/>
    <property type="project" value="UniProtKB-SubCell"/>
</dbReference>
<keyword evidence="9" id="KW-0812">Transmembrane</keyword>
<dbReference type="InterPro" id="IPR045860">
    <property type="entry name" value="Snake_toxin-like_sf"/>
</dbReference>
<dbReference type="PANTHER" id="PTHR47613:SF1">
    <property type="entry name" value="SPERM ACROSOME MEMBRANE-ASSOCIATED PROTEIN 4"/>
    <property type="match status" value="1"/>
</dbReference>
<name>A0A9Q0DZY9_9TELE</name>
<sequence>MDVTALNATLSGTSAPEEAAAGRPVFYTLGALGALVLASLVACLVVVARLRFADDPEEEWEKVMWSDETKIELFGINSTRRVWRKKKDEYNPKNTIPTVKHGELPSPRARHVMESQKKESRPGCYHLASALLVVVAALLVLPGSLSSDTLLCNYCPMQHRSKSCTAAATTTKTSTAANTTRCLADERCASSQARYGGLHVLSEQGCLAAVLCGTHEVRAYRGTSYNVSYACCCEDRCNHRRAAPPPEAYLKTLLGALLRHAHFRKLTNNVTRAEERARDSLIGVSEALSIALLLRLWLLPRPLLADNLRCFYSPLMERELEDQFQLVVTECPPGELCFNGEGRYGNLSLLSVRGCMAPDGGCGGSRDVRFKGTEYVLSFTCCSQPHCNAAPAAFAPPARSLALSLVAVFLGLALF</sequence>
<evidence type="ECO:0000256" key="9">
    <source>
        <dbReference type="SAM" id="Phobius"/>
    </source>
</evidence>
<dbReference type="GO" id="GO:0098552">
    <property type="term" value="C:side of membrane"/>
    <property type="evidence" value="ECO:0007669"/>
    <property type="project" value="UniProtKB-KW"/>
</dbReference>
<feature type="transmembrane region" description="Helical" evidence="9">
    <location>
        <begin position="123"/>
        <end position="145"/>
    </location>
</feature>
<keyword evidence="2" id="KW-1003">Cell membrane</keyword>
<proteinExistence type="predicted"/>
<dbReference type="GO" id="GO:0035036">
    <property type="term" value="P:sperm-egg recognition"/>
    <property type="evidence" value="ECO:0007669"/>
    <property type="project" value="TreeGrafter"/>
</dbReference>
<organism evidence="10 11">
    <name type="scientific">Muraenolepis orangiensis</name>
    <name type="common">Patagonian moray cod</name>
    <dbReference type="NCBI Taxonomy" id="630683"/>
    <lineage>
        <taxon>Eukaryota</taxon>
        <taxon>Metazoa</taxon>
        <taxon>Chordata</taxon>
        <taxon>Craniata</taxon>
        <taxon>Vertebrata</taxon>
        <taxon>Euteleostomi</taxon>
        <taxon>Actinopterygii</taxon>
        <taxon>Neopterygii</taxon>
        <taxon>Teleostei</taxon>
        <taxon>Neoteleostei</taxon>
        <taxon>Acanthomorphata</taxon>
        <taxon>Zeiogadaria</taxon>
        <taxon>Gadariae</taxon>
        <taxon>Gadiformes</taxon>
        <taxon>Muraenolepidoidei</taxon>
        <taxon>Muraenolepididae</taxon>
        <taxon>Muraenolepis</taxon>
    </lineage>
</organism>
<accession>A0A9Q0DZY9</accession>
<keyword evidence="11" id="KW-1185">Reference proteome</keyword>
<dbReference type="InterPro" id="IPR046354">
    <property type="entry name" value="SPACA4/Bouncer"/>
</dbReference>
<evidence type="ECO:0000256" key="8">
    <source>
        <dbReference type="ARBA" id="ARBA00023288"/>
    </source>
</evidence>
<evidence type="ECO:0000256" key="1">
    <source>
        <dbReference type="ARBA" id="ARBA00004609"/>
    </source>
</evidence>
<evidence type="ECO:0000256" key="5">
    <source>
        <dbReference type="ARBA" id="ARBA00023136"/>
    </source>
</evidence>
<dbReference type="GO" id="GO:0003676">
    <property type="term" value="F:nucleic acid binding"/>
    <property type="evidence" value="ECO:0007669"/>
    <property type="project" value="InterPro"/>
</dbReference>
<dbReference type="Gene3D" id="3.30.420.10">
    <property type="entry name" value="Ribonuclease H-like superfamily/Ribonuclease H"/>
    <property type="match status" value="1"/>
</dbReference>
<dbReference type="Proteomes" id="UP001148018">
    <property type="component" value="Unassembled WGS sequence"/>
</dbReference>